<sequence>MSTHATPAPFPASRSVDDPCFCFGVIEGFFGRAWSWIAREQWAQFLAKIGGNLYVYAPKSDGALRRHWRVPFDSQHLAALDHCRQVYQQAGVGFGVGLTLLDVQQGLTPADLEALRVKIYQLNQLNLDLLAILFDDMRGDFPGLAATQLDLVNRVVHSSHAKRFAVCPTYYSEDPALERVFGQRPSGYWETLRSLDPDIDLFWTGPQVCSQSYSPAHLAEVNHRLGRPVLLWDNYPVNDAQRLVTRLFLNGIGQREARLRSGCRGQLMNPMNQPLLSRIAIATMARVHQHGIQTPPPNSHAEIQAIAAPQLAKLLIRDAKQFAESGLEGLSESERQSLIQDYSNCQDPMAQEVVDWLQGKYAFDPACLTE</sequence>
<accession>A0ABD4TA09</accession>
<dbReference type="RefSeq" id="WP_166278402.1">
    <property type="nucleotide sequence ID" value="NZ_JTHE03000121.1"/>
</dbReference>
<evidence type="ECO:0000259" key="4">
    <source>
        <dbReference type="PROSITE" id="PS52009"/>
    </source>
</evidence>
<dbReference type="Gene3D" id="3.20.20.80">
    <property type="entry name" value="Glycosidases"/>
    <property type="match status" value="1"/>
</dbReference>
<name>A0ABD4TA09_9CYAN</name>
<dbReference type="Pfam" id="PF07555">
    <property type="entry name" value="NAGidase"/>
    <property type="match status" value="1"/>
</dbReference>
<keyword evidence="1 3" id="KW-0378">Hydrolase</keyword>
<feature type="active site" description="Proton donor" evidence="3">
    <location>
        <position position="136"/>
    </location>
</feature>
<dbReference type="PANTHER" id="PTHR13170:SF16">
    <property type="entry name" value="PROTEIN O-GLCNACASE"/>
    <property type="match status" value="1"/>
</dbReference>
<dbReference type="InterPro" id="IPR051822">
    <property type="entry name" value="Glycosyl_Hydrolase_84"/>
</dbReference>
<keyword evidence="6" id="KW-1185">Reference proteome</keyword>
<dbReference type="SUPFAM" id="SSF51445">
    <property type="entry name" value="(Trans)glycosidases"/>
    <property type="match status" value="1"/>
</dbReference>
<evidence type="ECO:0000256" key="1">
    <source>
        <dbReference type="ARBA" id="ARBA00022801"/>
    </source>
</evidence>
<dbReference type="PANTHER" id="PTHR13170">
    <property type="entry name" value="O-GLCNACASE"/>
    <property type="match status" value="1"/>
</dbReference>
<evidence type="ECO:0000313" key="5">
    <source>
        <dbReference type="EMBL" id="MCM1985391.1"/>
    </source>
</evidence>
<feature type="domain" description="GH84" evidence="4">
    <location>
        <begin position="21"/>
        <end position="292"/>
    </location>
</feature>
<protein>
    <submittedName>
        <fullName evidence="5">Protein O-GlcNAcase</fullName>
    </submittedName>
</protein>
<comment type="similarity">
    <text evidence="3">Belongs to the glycosyl hydrolase 84 family.</text>
</comment>
<dbReference type="GO" id="GO:1901135">
    <property type="term" value="P:carbohydrate derivative metabolic process"/>
    <property type="evidence" value="ECO:0007669"/>
    <property type="project" value="UniProtKB-ARBA"/>
</dbReference>
<dbReference type="GO" id="GO:0015929">
    <property type="term" value="F:hexosaminidase activity"/>
    <property type="evidence" value="ECO:0007669"/>
    <property type="project" value="UniProtKB-ARBA"/>
</dbReference>
<evidence type="ECO:0000256" key="3">
    <source>
        <dbReference type="PROSITE-ProRule" id="PRU01353"/>
    </source>
</evidence>
<dbReference type="Proteomes" id="UP000031561">
    <property type="component" value="Unassembled WGS sequence"/>
</dbReference>
<dbReference type="AlphaFoldDB" id="A0ABD4TA09"/>
<dbReference type="InterPro" id="IPR017853">
    <property type="entry name" value="GH"/>
</dbReference>
<keyword evidence="2 3" id="KW-0326">Glycosidase</keyword>
<reference evidence="5 6" key="1">
    <citation type="journal article" date="2015" name="Genome Announc.">
        <title>Draft Genome Sequence of Filamentous Marine Cyanobacterium Lyngbya confervoides Strain BDU141951.</title>
        <authorList>
            <person name="Chandrababunaidu M.M."/>
            <person name="Sen D."/>
            <person name="Tripathy S."/>
        </authorList>
    </citation>
    <scope>NUCLEOTIDE SEQUENCE [LARGE SCALE GENOMIC DNA]</scope>
    <source>
        <strain evidence="5 6">BDU141951</strain>
    </source>
</reference>
<gene>
    <name evidence="5" type="ORF">QQ91_0021470</name>
</gene>
<dbReference type="EMBL" id="JTHE03000121">
    <property type="protein sequence ID" value="MCM1985391.1"/>
    <property type="molecule type" value="Genomic_DNA"/>
</dbReference>
<dbReference type="InterPro" id="IPR011496">
    <property type="entry name" value="O-GlcNAcase_cat"/>
</dbReference>
<proteinExistence type="inferred from homology"/>
<dbReference type="PROSITE" id="PS52009">
    <property type="entry name" value="GH84"/>
    <property type="match status" value="1"/>
</dbReference>
<evidence type="ECO:0000256" key="2">
    <source>
        <dbReference type="ARBA" id="ARBA00023295"/>
    </source>
</evidence>
<comment type="caution">
    <text evidence="5">The sequence shown here is derived from an EMBL/GenBank/DDBJ whole genome shotgun (WGS) entry which is preliminary data.</text>
</comment>
<organism evidence="5 6">
    <name type="scientific">Lyngbya confervoides BDU141951</name>
    <dbReference type="NCBI Taxonomy" id="1574623"/>
    <lineage>
        <taxon>Bacteria</taxon>
        <taxon>Bacillati</taxon>
        <taxon>Cyanobacteriota</taxon>
        <taxon>Cyanophyceae</taxon>
        <taxon>Oscillatoriophycideae</taxon>
        <taxon>Oscillatoriales</taxon>
        <taxon>Microcoleaceae</taxon>
        <taxon>Lyngbya</taxon>
    </lineage>
</organism>
<evidence type="ECO:0000313" key="6">
    <source>
        <dbReference type="Proteomes" id="UP000031561"/>
    </source>
</evidence>